<gene>
    <name evidence="6" type="ORF">SAMN04490220_0114</name>
</gene>
<dbReference type="CDD" id="cd07139">
    <property type="entry name" value="ALDH_AldA-Rv0768"/>
    <property type="match status" value="1"/>
</dbReference>
<feature type="domain" description="Aldehyde dehydrogenase" evidence="5">
    <location>
        <begin position="13"/>
        <end position="475"/>
    </location>
</feature>
<dbReference type="PANTHER" id="PTHR42804:SF1">
    <property type="entry name" value="ALDEHYDE DEHYDROGENASE-RELATED"/>
    <property type="match status" value="1"/>
</dbReference>
<dbReference type="OrthoDB" id="6882680at2"/>
<protein>
    <submittedName>
        <fullName evidence="6">Betaine-aldehyde dehydrogenase</fullName>
    </submittedName>
</protein>
<evidence type="ECO:0000256" key="4">
    <source>
        <dbReference type="RuleBase" id="RU003345"/>
    </source>
</evidence>
<evidence type="ECO:0000256" key="2">
    <source>
        <dbReference type="ARBA" id="ARBA00023002"/>
    </source>
</evidence>
<dbReference type="FunFam" id="3.40.309.10:FF:000009">
    <property type="entry name" value="Aldehyde dehydrogenase A"/>
    <property type="match status" value="1"/>
</dbReference>
<dbReference type="Pfam" id="PF00171">
    <property type="entry name" value="Aldedh"/>
    <property type="match status" value="1"/>
</dbReference>
<evidence type="ECO:0000313" key="7">
    <source>
        <dbReference type="Proteomes" id="UP000183407"/>
    </source>
</evidence>
<dbReference type="InterPro" id="IPR016162">
    <property type="entry name" value="Ald_DH_N"/>
</dbReference>
<comment type="similarity">
    <text evidence="1 4">Belongs to the aldehyde dehydrogenase family.</text>
</comment>
<dbReference type="GO" id="GO:0016620">
    <property type="term" value="F:oxidoreductase activity, acting on the aldehyde or oxo group of donors, NAD or NADP as acceptor"/>
    <property type="evidence" value="ECO:0007669"/>
    <property type="project" value="InterPro"/>
</dbReference>
<dbReference type="PROSITE" id="PS00687">
    <property type="entry name" value="ALDEHYDE_DEHYDR_GLU"/>
    <property type="match status" value="1"/>
</dbReference>
<sequence>MRNYHSIFVNGQWVPSTGDATIEIVSPHDETVIATVPNGTPDDIDAAVAAARLAFDTGPWPQMALVERLRYLTRLADLYAARLDEFAEIITAEMGAPITLSRTRQAAGGLYCLRSTIALAAEYNWEETRSTAESGPAIVRKLPVGVVGAIVPFNFPQMLVMAKLAPALIAGCTVIVKPAPECPLDALLLAELVEQVGLPAGVVNVVPADKAASKHLVAHPQVDKIAFTGSTPVGRQIAAVCGRDMRRCTVELGGKSAAIILEDADPAATASSMEFASFANSGQGCVSQTRILVPRARKNAYIEALADMVQSLRVGDPSNPAVDVGPMVTRAQQQRVTSYIKLGAEEGATTLVGGPGMPEGLTHGWYVRPTLFVDVDNGMRIAQEEIFGPVVCVIEYEDIDDAVRIAQDSPYGLGGSVWTNDRTSGMAVANRIRTGMFGVNTFTLDFGSPFGGFKASGIGREFGPEGLDDYTETQTLYVDPALM</sequence>
<dbReference type="InterPro" id="IPR015590">
    <property type="entry name" value="Aldehyde_DH_dom"/>
</dbReference>
<dbReference type="PANTHER" id="PTHR42804">
    <property type="entry name" value="ALDEHYDE DEHYDROGENASE"/>
    <property type="match status" value="1"/>
</dbReference>
<dbReference type="InterPro" id="IPR016163">
    <property type="entry name" value="Ald_DH_C"/>
</dbReference>
<accession>A0A1H4IJM0</accession>
<evidence type="ECO:0000313" key="6">
    <source>
        <dbReference type="EMBL" id="SEB34271.1"/>
    </source>
</evidence>
<name>A0A1H4IJM0_RHOJO</name>
<keyword evidence="2 4" id="KW-0560">Oxidoreductase</keyword>
<feature type="active site" evidence="3">
    <location>
        <position position="251"/>
    </location>
</feature>
<dbReference type="Gene3D" id="3.40.605.10">
    <property type="entry name" value="Aldehyde Dehydrogenase, Chain A, domain 1"/>
    <property type="match status" value="1"/>
</dbReference>
<dbReference type="SUPFAM" id="SSF53720">
    <property type="entry name" value="ALDH-like"/>
    <property type="match status" value="1"/>
</dbReference>
<dbReference type="Gene3D" id="3.40.309.10">
    <property type="entry name" value="Aldehyde Dehydrogenase, Chain A, domain 2"/>
    <property type="match status" value="1"/>
</dbReference>
<reference evidence="7" key="1">
    <citation type="submission" date="2016-10" db="EMBL/GenBank/DDBJ databases">
        <authorList>
            <person name="Varghese N."/>
        </authorList>
    </citation>
    <scope>NUCLEOTIDE SEQUENCE [LARGE SCALE GENOMIC DNA]</scope>
    <source>
        <strain evidence="7">DSM 44719</strain>
    </source>
</reference>
<dbReference type="FunFam" id="3.40.605.10:FF:000007">
    <property type="entry name" value="NAD/NADP-dependent betaine aldehyde dehydrogenase"/>
    <property type="match status" value="1"/>
</dbReference>
<organism evidence="6 7">
    <name type="scientific">Rhodococcus jostii</name>
    <dbReference type="NCBI Taxonomy" id="132919"/>
    <lineage>
        <taxon>Bacteria</taxon>
        <taxon>Bacillati</taxon>
        <taxon>Actinomycetota</taxon>
        <taxon>Actinomycetes</taxon>
        <taxon>Mycobacteriales</taxon>
        <taxon>Nocardiaceae</taxon>
        <taxon>Rhodococcus</taxon>
    </lineage>
</organism>
<dbReference type="AlphaFoldDB" id="A0A1H4IJM0"/>
<dbReference type="InterPro" id="IPR029510">
    <property type="entry name" value="Ald_DH_CS_GLU"/>
</dbReference>
<evidence type="ECO:0000256" key="1">
    <source>
        <dbReference type="ARBA" id="ARBA00009986"/>
    </source>
</evidence>
<dbReference type="Proteomes" id="UP000183407">
    <property type="component" value="Unassembled WGS sequence"/>
</dbReference>
<proteinExistence type="inferred from homology"/>
<dbReference type="RefSeq" id="WP_073362363.1">
    <property type="nucleotide sequence ID" value="NZ_FNTL01000002.1"/>
</dbReference>
<evidence type="ECO:0000256" key="3">
    <source>
        <dbReference type="PROSITE-ProRule" id="PRU10007"/>
    </source>
</evidence>
<dbReference type="EMBL" id="FNTL01000002">
    <property type="protein sequence ID" value="SEB34271.1"/>
    <property type="molecule type" value="Genomic_DNA"/>
</dbReference>
<dbReference type="InterPro" id="IPR016161">
    <property type="entry name" value="Ald_DH/histidinol_DH"/>
</dbReference>
<evidence type="ECO:0000259" key="5">
    <source>
        <dbReference type="Pfam" id="PF00171"/>
    </source>
</evidence>